<dbReference type="Proteomes" id="UP000632125">
    <property type="component" value="Unassembled WGS sequence"/>
</dbReference>
<protein>
    <recommendedName>
        <fullName evidence="3">Lipoprotein</fullName>
    </recommendedName>
</protein>
<dbReference type="PROSITE" id="PS51257">
    <property type="entry name" value="PROKAR_LIPOPROTEIN"/>
    <property type="match status" value="1"/>
</dbReference>
<keyword evidence="2" id="KW-1185">Reference proteome</keyword>
<gene>
    <name evidence="1" type="ORF">IDH41_11730</name>
</gene>
<reference evidence="1" key="1">
    <citation type="submission" date="2020-09" db="EMBL/GenBank/DDBJ databases">
        <title>A novel bacterium of genus Paenibacillus, isolated from South China Sea.</title>
        <authorList>
            <person name="Huang H."/>
            <person name="Mo K."/>
            <person name="Hu Y."/>
        </authorList>
    </citation>
    <scope>NUCLEOTIDE SEQUENCE</scope>
    <source>
        <strain evidence="1">IB182493</strain>
    </source>
</reference>
<evidence type="ECO:0008006" key="3">
    <source>
        <dbReference type="Google" id="ProtNLM"/>
    </source>
</evidence>
<sequence length="238" mass="27067">MTKANPADWCGKMNFKKMLWVSICMLMLTACGVKPNENEVNLSLPQVKVNQDASTVTDQADADSVAKAEWDKIVDFQREVIPVLEEVLIKQFPMKVNKTGTPTIDIDGDALLEQATSYFDNDDVNNLKIVFLVDKEDATEMMAIRKELEEKLGDKVVFKKAKHNPKVLRDMAKEVDEYLHAKILSKYETQSAYSVGYNSREEVIDIRGKLTDEHIAELTQKFGADRLKIDPKEFHTTH</sequence>
<accession>A0A927CJI1</accession>
<proteinExistence type="predicted"/>
<dbReference type="AlphaFoldDB" id="A0A927CJI1"/>
<evidence type="ECO:0000313" key="1">
    <source>
        <dbReference type="EMBL" id="MBD2869248.1"/>
    </source>
</evidence>
<dbReference type="EMBL" id="JACXIY010000014">
    <property type="protein sequence ID" value="MBD2869248.1"/>
    <property type="molecule type" value="Genomic_DNA"/>
</dbReference>
<name>A0A927CJI1_9BACL</name>
<organism evidence="1 2">
    <name type="scientific">Paenibacillus arenilitoris</name>
    <dbReference type="NCBI Taxonomy" id="2772299"/>
    <lineage>
        <taxon>Bacteria</taxon>
        <taxon>Bacillati</taxon>
        <taxon>Bacillota</taxon>
        <taxon>Bacilli</taxon>
        <taxon>Bacillales</taxon>
        <taxon>Paenibacillaceae</taxon>
        <taxon>Paenibacillus</taxon>
    </lineage>
</organism>
<evidence type="ECO:0000313" key="2">
    <source>
        <dbReference type="Proteomes" id="UP000632125"/>
    </source>
</evidence>
<comment type="caution">
    <text evidence="1">The sequence shown here is derived from an EMBL/GenBank/DDBJ whole genome shotgun (WGS) entry which is preliminary data.</text>
</comment>